<dbReference type="EMBL" id="VAUV01000001">
    <property type="protein sequence ID" value="TLD72699.1"/>
    <property type="molecule type" value="Genomic_DNA"/>
</dbReference>
<evidence type="ECO:0000313" key="2">
    <source>
        <dbReference type="EMBL" id="TLD72699.1"/>
    </source>
</evidence>
<sequence>MKLSAFSLSNARFRVWMASSLLVTTTLVVGSSTAYSSPPSPREVANRVHKRISGIFFKAARVLEGAPKDEEAERRRVRRLPDKSSGIRNPEPYRDYPEDSGPRSRRAPIDTDPRDRYEDDMEPGLDRRDRDGYDDNRRRDTTEYYTPDLPSPEQAAPGPKLNLEKRSTNRDRDAVESSPSIQKPTERRIDKVEPKSSNSNSGPALGSGAGTTVEPKAAYATPVPGRSGFVYPPGAKQESANMLDVRGLTPGQKARDPRTGDVFLVP</sequence>
<protein>
    <submittedName>
        <fullName evidence="2">Uncharacterized protein</fullName>
    </submittedName>
</protein>
<feature type="compositionally biased region" description="Basic and acidic residues" evidence="1">
    <location>
        <begin position="184"/>
        <end position="194"/>
    </location>
</feature>
<comment type="caution">
    <text evidence="2">The sequence shown here is derived from an EMBL/GenBank/DDBJ whole genome shotgun (WGS) entry which is preliminary data.</text>
</comment>
<feature type="compositionally biased region" description="Basic and acidic residues" evidence="1">
    <location>
        <begin position="67"/>
        <end position="82"/>
    </location>
</feature>
<dbReference type="OrthoDB" id="200389at2"/>
<feature type="compositionally biased region" description="Basic and acidic residues" evidence="1">
    <location>
        <begin position="124"/>
        <end position="142"/>
    </location>
</feature>
<evidence type="ECO:0000313" key="3">
    <source>
        <dbReference type="Proteomes" id="UP000306196"/>
    </source>
</evidence>
<gene>
    <name evidence="2" type="ORF">FEM03_01080</name>
</gene>
<evidence type="ECO:0000256" key="1">
    <source>
        <dbReference type="SAM" id="MobiDB-lite"/>
    </source>
</evidence>
<feature type="compositionally biased region" description="Basic and acidic residues" evidence="1">
    <location>
        <begin position="162"/>
        <end position="175"/>
    </location>
</feature>
<dbReference type="RefSeq" id="WP_138084322.1">
    <property type="nucleotide sequence ID" value="NZ_VAUV01000001.1"/>
</dbReference>
<dbReference type="AlphaFoldDB" id="A0A5R8KLR2"/>
<proteinExistence type="predicted"/>
<feature type="compositionally biased region" description="Basic and acidic residues" evidence="1">
    <location>
        <begin position="91"/>
        <end position="117"/>
    </location>
</feature>
<reference evidence="2 3" key="1">
    <citation type="submission" date="2019-05" db="EMBL/GenBank/DDBJ databases">
        <title>Verrucobacter flavum gen. nov., sp. nov. a new member of the family Verrucomicrobiaceae.</title>
        <authorList>
            <person name="Szuroczki S."/>
            <person name="Abbaszade G."/>
            <person name="Szabo A."/>
            <person name="Felfoldi T."/>
            <person name="Schumann P."/>
            <person name="Boka K."/>
            <person name="Keki Z."/>
            <person name="Toumi M."/>
            <person name="Toth E."/>
        </authorList>
    </citation>
    <scope>NUCLEOTIDE SEQUENCE [LARGE SCALE GENOMIC DNA]</scope>
    <source>
        <strain evidence="2 3">MG-N-17</strain>
    </source>
</reference>
<feature type="region of interest" description="Disordered" evidence="1">
    <location>
        <begin position="67"/>
        <end position="266"/>
    </location>
</feature>
<organism evidence="2 3">
    <name type="scientific">Phragmitibacter flavus</name>
    <dbReference type="NCBI Taxonomy" id="2576071"/>
    <lineage>
        <taxon>Bacteria</taxon>
        <taxon>Pseudomonadati</taxon>
        <taxon>Verrucomicrobiota</taxon>
        <taxon>Verrucomicrobiia</taxon>
        <taxon>Verrucomicrobiales</taxon>
        <taxon>Verrucomicrobiaceae</taxon>
        <taxon>Phragmitibacter</taxon>
    </lineage>
</organism>
<name>A0A5R8KLR2_9BACT</name>
<accession>A0A5R8KLR2</accession>
<dbReference type="Proteomes" id="UP000306196">
    <property type="component" value="Unassembled WGS sequence"/>
</dbReference>
<keyword evidence="3" id="KW-1185">Reference proteome</keyword>